<dbReference type="AlphaFoldDB" id="A0AAV4Y4P5"/>
<sequence length="83" mass="9099">MKNKIHCGLIYITINRALSSMNAAIVISKTEVGKREREWEKDRELHHVSDVTASPRRIVLTEIRQDNPPSTGSAGTGPMAAGS</sequence>
<comment type="caution">
    <text evidence="2">The sequence shown here is derived from an EMBL/GenBank/DDBJ whole genome shotgun (WGS) entry which is preliminary data.</text>
</comment>
<feature type="region of interest" description="Disordered" evidence="1">
    <location>
        <begin position="62"/>
        <end position="83"/>
    </location>
</feature>
<evidence type="ECO:0000313" key="3">
    <source>
        <dbReference type="Proteomes" id="UP001054945"/>
    </source>
</evidence>
<dbReference type="EMBL" id="BPLR01018635">
    <property type="protein sequence ID" value="GIZ01165.1"/>
    <property type="molecule type" value="Genomic_DNA"/>
</dbReference>
<keyword evidence="3" id="KW-1185">Reference proteome</keyword>
<evidence type="ECO:0000256" key="1">
    <source>
        <dbReference type="SAM" id="MobiDB-lite"/>
    </source>
</evidence>
<proteinExistence type="predicted"/>
<name>A0AAV4Y4P5_CAEEX</name>
<protein>
    <submittedName>
        <fullName evidence="2">Uncharacterized protein</fullName>
    </submittedName>
</protein>
<organism evidence="2 3">
    <name type="scientific">Caerostris extrusa</name>
    <name type="common">Bark spider</name>
    <name type="synonym">Caerostris bankana</name>
    <dbReference type="NCBI Taxonomy" id="172846"/>
    <lineage>
        <taxon>Eukaryota</taxon>
        <taxon>Metazoa</taxon>
        <taxon>Ecdysozoa</taxon>
        <taxon>Arthropoda</taxon>
        <taxon>Chelicerata</taxon>
        <taxon>Arachnida</taxon>
        <taxon>Araneae</taxon>
        <taxon>Araneomorphae</taxon>
        <taxon>Entelegynae</taxon>
        <taxon>Araneoidea</taxon>
        <taxon>Araneidae</taxon>
        <taxon>Caerostris</taxon>
    </lineage>
</organism>
<dbReference type="Proteomes" id="UP001054945">
    <property type="component" value="Unassembled WGS sequence"/>
</dbReference>
<evidence type="ECO:0000313" key="2">
    <source>
        <dbReference type="EMBL" id="GIZ01165.1"/>
    </source>
</evidence>
<accession>A0AAV4Y4P5</accession>
<reference evidence="2 3" key="1">
    <citation type="submission" date="2021-06" db="EMBL/GenBank/DDBJ databases">
        <title>Caerostris extrusa draft genome.</title>
        <authorList>
            <person name="Kono N."/>
            <person name="Arakawa K."/>
        </authorList>
    </citation>
    <scope>NUCLEOTIDE SEQUENCE [LARGE SCALE GENOMIC DNA]</scope>
</reference>
<gene>
    <name evidence="2" type="ORF">CEXT_87601</name>
</gene>